<feature type="region of interest" description="Disordered" evidence="1">
    <location>
        <begin position="35"/>
        <end position="68"/>
    </location>
</feature>
<protein>
    <submittedName>
        <fullName evidence="2">Lactococcin 972 family bacteriocin</fullName>
    </submittedName>
</protein>
<dbReference type="AlphaFoldDB" id="A0A8I1L8Y3"/>
<dbReference type="RefSeq" id="WP_200436345.1">
    <property type="nucleotide sequence ID" value="NZ_JAVBIF010000037.1"/>
</dbReference>
<dbReference type="NCBIfam" id="TIGR01653">
    <property type="entry name" value="lactococcin_972"/>
    <property type="match status" value="1"/>
</dbReference>
<proteinExistence type="predicted"/>
<dbReference type="Proteomes" id="UP000603369">
    <property type="component" value="Unassembled WGS sequence"/>
</dbReference>
<dbReference type="EMBL" id="JAEHFL010000029">
    <property type="protein sequence ID" value="MBK3429141.1"/>
    <property type="molecule type" value="Genomic_DNA"/>
</dbReference>
<evidence type="ECO:0000313" key="2">
    <source>
        <dbReference type="EMBL" id="MBK3429141.1"/>
    </source>
</evidence>
<organism evidence="2 3">
    <name type="scientific">Corynebacterium tuberculostearicum</name>
    <dbReference type="NCBI Taxonomy" id="38304"/>
    <lineage>
        <taxon>Bacteria</taxon>
        <taxon>Bacillati</taxon>
        <taxon>Actinomycetota</taxon>
        <taxon>Actinomycetes</taxon>
        <taxon>Mycobacteriales</taxon>
        <taxon>Corynebacteriaceae</taxon>
        <taxon>Corynebacterium</taxon>
    </lineage>
</organism>
<sequence length="142" mass="15130">MLSASTLVAVAPQASAQTPNEPQVIDNKVLTVDSEGNPTSGVATLDIDSPSQDGTSFRKIPGFPGTKTEQVGGGSWNYGWELINGTTKRCFSHYNHPSRSHRASVSMGTLTDSKTVRPNNWAKASVMAGITAGTCNVYWDNQ</sequence>
<evidence type="ECO:0000256" key="1">
    <source>
        <dbReference type="SAM" id="MobiDB-lite"/>
    </source>
</evidence>
<evidence type="ECO:0000313" key="3">
    <source>
        <dbReference type="Proteomes" id="UP000603369"/>
    </source>
</evidence>
<reference evidence="2 3" key="1">
    <citation type="submission" date="2020-12" db="EMBL/GenBank/DDBJ databases">
        <title>Draft genome sequence of the commensal strain Corynebacterium tuberculostearicum MFP09/CIP 102622 isolated from human skin.</title>
        <authorList>
            <person name="Boukerb A.M."/>
            <person name="Janvier X."/>
            <person name="Feuilloley M.G.J."/>
            <person name="Groboillot A."/>
        </authorList>
    </citation>
    <scope>NUCLEOTIDE SEQUENCE [LARGE SCALE GENOMIC DNA]</scope>
    <source>
        <strain evidence="2 3">CIP 102622</strain>
    </source>
</reference>
<name>A0A8I1L8Y3_9CORY</name>
<dbReference type="InterPro" id="IPR006540">
    <property type="entry name" value="Lactococcin_972"/>
</dbReference>
<comment type="caution">
    <text evidence="2">The sequence shown here is derived from an EMBL/GenBank/DDBJ whole genome shotgun (WGS) entry which is preliminary data.</text>
</comment>
<accession>A0A8I1L8Y3</accession>
<keyword evidence="3" id="KW-1185">Reference proteome</keyword>
<dbReference type="Pfam" id="PF09683">
    <property type="entry name" value="Lactococcin_972"/>
    <property type="match status" value="1"/>
</dbReference>
<gene>
    <name evidence="2" type="ORF">JDP02_11610</name>
</gene>
<dbReference type="Gene3D" id="2.60.40.2850">
    <property type="match status" value="1"/>
</dbReference>